<dbReference type="PANTHER" id="PTHR46211:SF1">
    <property type="entry name" value="GLYCEROPHOSPHODIESTER PHOSPHODIESTERASE, CYTOPLASMIC"/>
    <property type="match status" value="1"/>
</dbReference>
<feature type="domain" description="GP-PDE" evidence="1">
    <location>
        <begin position="2"/>
        <end position="242"/>
    </location>
</feature>
<dbReference type="GO" id="GO:0008081">
    <property type="term" value="F:phosphoric diester hydrolase activity"/>
    <property type="evidence" value="ECO:0007669"/>
    <property type="project" value="InterPro"/>
</dbReference>
<name>A0A1F5VJQ8_9BACT</name>
<dbReference type="AlphaFoldDB" id="A0A1F5VJQ8"/>
<dbReference type="InterPro" id="IPR030395">
    <property type="entry name" value="GP_PDE_dom"/>
</dbReference>
<evidence type="ECO:0000313" key="3">
    <source>
        <dbReference type="Proteomes" id="UP000178943"/>
    </source>
</evidence>
<evidence type="ECO:0000259" key="1">
    <source>
        <dbReference type="PROSITE" id="PS51704"/>
    </source>
</evidence>
<organism evidence="2 3">
    <name type="scientific">Candidatus Fischerbacteria bacterium RBG_13_37_8</name>
    <dbReference type="NCBI Taxonomy" id="1817863"/>
    <lineage>
        <taxon>Bacteria</taxon>
        <taxon>Candidatus Fischeribacteriota</taxon>
    </lineage>
</organism>
<dbReference type="STRING" id="1817863.A2Y62_09520"/>
<dbReference type="GO" id="GO:0006629">
    <property type="term" value="P:lipid metabolic process"/>
    <property type="evidence" value="ECO:0007669"/>
    <property type="project" value="InterPro"/>
</dbReference>
<dbReference type="PROSITE" id="PS51704">
    <property type="entry name" value="GP_PDE"/>
    <property type="match status" value="1"/>
</dbReference>
<evidence type="ECO:0000313" key="2">
    <source>
        <dbReference type="EMBL" id="OGF63699.1"/>
    </source>
</evidence>
<comment type="caution">
    <text evidence="2">The sequence shown here is derived from an EMBL/GenBank/DDBJ whole genome shotgun (WGS) entry which is preliminary data.</text>
</comment>
<dbReference type="Proteomes" id="UP000178943">
    <property type="component" value="Unassembled WGS sequence"/>
</dbReference>
<dbReference type="SUPFAM" id="SSF51695">
    <property type="entry name" value="PLC-like phosphodiesterases"/>
    <property type="match status" value="1"/>
</dbReference>
<gene>
    <name evidence="2" type="ORF">A2Y62_09520</name>
</gene>
<dbReference type="InterPro" id="IPR017946">
    <property type="entry name" value="PLC-like_Pdiesterase_TIM-brl"/>
</dbReference>
<proteinExistence type="predicted"/>
<dbReference type="Gene3D" id="3.20.20.190">
    <property type="entry name" value="Phosphatidylinositol (PI) phosphodiesterase"/>
    <property type="match status" value="1"/>
</dbReference>
<dbReference type="PANTHER" id="PTHR46211">
    <property type="entry name" value="GLYCEROPHOSPHORYL DIESTER PHOSPHODIESTERASE"/>
    <property type="match status" value="1"/>
</dbReference>
<sequence length="249" mass="28600">MLKIIAHRGYSGKYPENTLLAFQKAIEAGARYIEFDIQPTKDKEIAVIHDFTLERTTNASGNVCDVTLAELQKFSAGYPEKFSNNFQDEHVPSFQETLALCKNKAQLLIEIKREDKAIFYDDDLEEKAIRLLENYEMSEDIMFVSFNLPSLAKVKSMMPGMVIGCLFYQLDEYAIDRAIDIDASFIIFNYKTYKSPSIIDKAKLKGLQVGLYTVDDVKDFERFRYSVEAIATNYIKEITDYFFLPLANS</sequence>
<protein>
    <recommendedName>
        <fullName evidence="1">GP-PDE domain-containing protein</fullName>
    </recommendedName>
</protein>
<accession>A0A1F5VJQ8</accession>
<dbReference type="EMBL" id="MFGW01000154">
    <property type="protein sequence ID" value="OGF63699.1"/>
    <property type="molecule type" value="Genomic_DNA"/>
</dbReference>
<dbReference type="PROSITE" id="PS50007">
    <property type="entry name" value="PIPLC_X_DOMAIN"/>
    <property type="match status" value="1"/>
</dbReference>
<dbReference type="Pfam" id="PF03009">
    <property type="entry name" value="GDPD"/>
    <property type="match status" value="1"/>
</dbReference>
<reference evidence="2 3" key="1">
    <citation type="journal article" date="2016" name="Nat. Commun.">
        <title>Thousands of microbial genomes shed light on interconnected biogeochemical processes in an aquifer system.</title>
        <authorList>
            <person name="Anantharaman K."/>
            <person name="Brown C.T."/>
            <person name="Hug L.A."/>
            <person name="Sharon I."/>
            <person name="Castelle C.J."/>
            <person name="Probst A.J."/>
            <person name="Thomas B.C."/>
            <person name="Singh A."/>
            <person name="Wilkins M.J."/>
            <person name="Karaoz U."/>
            <person name="Brodie E.L."/>
            <person name="Williams K.H."/>
            <person name="Hubbard S.S."/>
            <person name="Banfield J.F."/>
        </authorList>
    </citation>
    <scope>NUCLEOTIDE SEQUENCE [LARGE SCALE GENOMIC DNA]</scope>
</reference>